<dbReference type="GO" id="GO:0006351">
    <property type="term" value="P:DNA-templated transcription"/>
    <property type="evidence" value="ECO:0007669"/>
    <property type="project" value="InterPro"/>
</dbReference>
<dbReference type="InterPro" id="IPR007219">
    <property type="entry name" value="XnlR_reg_dom"/>
</dbReference>
<dbReference type="Proteomes" id="UP001221757">
    <property type="component" value="Unassembled WGS sequence"/>
</dbReference>
<evidence type="ECO:0000313" key="3">
    <source>
        <dbReference type="EMBL" id="KAJ7686262.1"/>
    </source>
</evidence>
<comment type="caution">
    <text evidence="3">The sequence shown here is derived from an EMBL/GenBank/DDBJ whole genome shotgun (WGS) entry which is preliminary data.</text>
</comment>
<organism evidence="3 4">
    <name type="scientific">Mycena rosella</name>
    <name type="common">Pink bonnet</name>
    <name type="synonym">Agaricus rosellus</name>
    <dbReference type="NCBI Taxonomy" id="1033263"/>
    <lineage>
        <taxon>Eukaryota</taxon>
        <taxon>Fungi</taxon>
        <taxon>Dikarya</taxon>
        <taxon>Basidiomycota</taxon>
        <taxon>Agaricomycotina</taxon>
        <taxon>Agaricomycetes</taxon>
        <taxon>Agaricomycetidae</taxon>
        <taxon>Agaricales</taxon>
        <taxon>Marasmiineae</taxon>
        <taxon>Mycenaceae</taxon>
        <taxon>Mycena</taxon>
    </lineage>
</organism>
<evidence type="ECO:0000313" key="4">
    <source>
        <dbReference type="Proteomes" id="UP001221757"/>
    </source>
</evidence>
<dbReference type="CDD" id="cd12148">
    <property type="entry name" value="fungal_TF_MHR"/>
    <property type="match status" value="1"/>
</dbReference>
<keyword evidence="1" id="KW-0539">Nucleus</keyword>
<dbReference type="GO" id="GO:0003677">
    <property type="term" value="F:DNA binding"/>
    <property type="evidence" value="ECO:0007669"/>
    <property type="project" value="InterPro"/>
</dbReference>
<dbReference type="AlphaFoldDB" id="A0AAD7D9U8"/>
<feature type="non-terminal residue" evidence="3">
    <location>
        <position position="1"/>
    </location>
</feature>
<evidence type="ECO:0000259" key="2">
    <source>
        <dbReference type="Pfam" id="PF04082"/>
    </source>
</evidence>
<name>A0AAD7D9U8_MYCRO</name>
<feature type="non-terminal residue" evidence="3">
    <location>
        <position position="114"/>
    </location>
</feature>
<dbReference type="Pfam" id="PF04082">
    <property type="entry name" value="Fungal_trans"/>
    <property type="match status" value="1"/>
</dbReference>
<feature type="domain" description="Xylanolytic transcriptional activator regulatory" evidence="2">
    <location>
        <begin position="6"/>
        <end position="103"/>
    </location>
</feature>
<protein>
    <recommendedName>
        <fullName evidence="2">Xylanolytic transcriptional activator regulatory domain-containing protein</fullName>
    </recommendedName>
</protein>
<evidence type="ECO:0000256" key="1">
    <source>
        <dbReference type="ARBA" id="ARBA00023242"/>
    </source>
</evidence>
<sequence>HPHRILQTLQAQVLLSYYYLRSARPVEGRYHSATAVFLALDAGLHMLSSPNIPRAAYPPFPVVQMLLTPATGDKEVAQRINAFWAAWILNNYWVAVGGTPSAIPTGLPIDTPWP</sequence>
<dbReference type="EMBL" id="JARKIE010000097">
    <property type="protein sequence ID" value="KAJ7686262.1"/>
    <property type="molecule type" value="Genomic_DNA"/>
</dbReference>
<reference evidence="3" key="1">
    <citation type="submission" date="2023-03" db="EMBL/GenBank/DDBJ databases">
        <title>Massive genome expansion in bonnet fungi (Mycena s.s.) driven by repeated elements and novel gene families across ecological guilds.</title>
        <authorList>
            <consortium name="Lawrence Berkeley National Laboratory"/>
            <person name="Harder C.B."/>
            <person name="Miyauchi S."/>
            <person name="Viragh M."/>
            <person name="Kuo A."/>
            <person name="Thoen E."/>
            <person name="Andreopoulos B."/>
            <person name="Lu D."/>
            <person name="Skrede I."/>
            <person name="Drula E."/>
            <person name="Henrissat B."/>
            <person name="Morin E."/>
            <person name="Kohler A."/>
            <person name="Barry K."/>
            <person name="LaButti K."/>
            <person name="Morin E."/>
            <person name="Salamov A."/>
            <person name="Lipzen A."/>
            <person name="Mereny Z."/>
            <person name="Hegedus B."/>
            <person name="Baldrian P."/>
            <person name="Stursova M."/>
            <person name="Weitz H."/>
            <person name="Taylor A."/>
            <person name="Grigoriev I.V."/>
            <person name="Nagy L.G."/>
            <person name="Martin F."/>
            <person name="Kauserud H."/>
        </authorList>
    </citation>
    <scope>NUCLEOTIDE SEQUENCE</scope>
    <source>
        <strain evidence="3">CBHHK067</strain>
    </source>
</reference>
<proteinExistence type="predicted"/>
<keyword evidence="4" id="KW-1185">Reference proteome</keyword>
<accession>A0AAD7D9U8</accession>
<gene>
    <name evidence="3" type="ORF">B0H17DRAFT_908369</name>
</gene>
<dbReference type="GO" id="GO:0008270">
    <property type="term" value="F:zinc ion binding"/>
    <property type="evidence" value="ECO:0007669"/>
    <property type="project" value="InterPro"/>
</dbReference>